<dbReference type="EMBL" id="JAVIJP010000070">
    <property type="protein sequence ID" value="KAL3618933.1"/>
    <property type="molecule type" value="Genomic_DNA"/>
</dbReference>
<comment type="caution">
    <text evidence="2">The sequence shown here is derived from an EMBL/GenBank/DDBJ whole genome shotgun (WGS) entry which is preliminary data.</text>
</comment>
<dbReference type="EMBL" id="JAVIJP010000039">
    <property type="protein sequence ID" value="KAL3627620.1"/>
    <property type="molecule type" value="Genomic_DNA"/>
</dbReference>
<reference evidence="2" key="2">
    <citation type="submission" date="2024-11" db="EMBL/GenBank/DDBJ databases">
        <authorList>
            <person name="Burger M."/>
            <person name="Chory J."/>
        </authorList>
    </citation>
    <scope>NUCLEOTIDE SEQUENCE</scope>
    <source>
        <strain evidence="2">Tecolote</strain>
        <tissue evidence="2">Flower</tissue>
    </source>
</reference>
<organism evidence="2 3">
    <name type="scientific">Castilleja foliolosa</name>
    <dbReference type="NCBI Taxonomy" id="1961234"/>
    <lineage>
        <taxon>Eukaryota</taxon>
        <taxon>Viridiplantae</taxon>
        <taxon>Streptophyta</taxon>
        <taxon>Embryophyta</taxon>
        <taxon>Tracheophyta</taxon>
        <taxon>Spermatophyta</taxon>
        <taxon>Magnoliopsida</taxon>
        <taxon>eudicotyledons</taxon>
        <taxon>Gunneridae</taxon>
        <taxon>Pentapetalae</taxon>
        <taxon>asterids</taxon>
        <taxon>lamiids</taxon>
        <taxon>Lamiales</taxon>
        <taxon>Orobanchaceae</taxon>
        <taxon>Pedicularideae</taxon>
        <taxon>Castillejinae</taxon>
        <taxon>Castilleja</taxon>
    </lineage>
</organism>
<gene>
    <name evidence="2" type="ORF">CASFOL_028983</name>
    <name evidence="1" type="ORF">CASFOL_037161</name>
</gene>
<sequence>MLRKRAADLVSGERFSACALVDRFSIYNLLDLRRKGFTPVERCSWNFARHRISDKR</sequence>
<proteinExistence type="predicted"/>
<accession>A0ABD3CCM4</accession>
<evidence type="ECO:0000313" key="1">
    <source>
        <dbReference type="EMBL" id="KAL3618933.1"/>
    </source>
</evidence>
<evidence type="ECO:0000313" key="3">
    <source>
        <dbReference type="Proteomes" id="UP001632038"/>
    </source>
</evidence>
<name>A0ABD3CCM4_9LAMI</name>
<dbReference type="AlphaFoldDB" id="A0ABD3CCM4"/>
<keyword evidence="3" id="KW-1185">Reference proteome</keyword>
<evidence type="ECO:0000313" key="2">
    <source>
        <dbReference type="EMBL" id="KAL3627620.1"/>
    </source>
</evidence>
<dbReference type="Proteomes" id="UP001632038">
    <property type="component" value="Unassembled WGS sequence"/>
</dbReference>
<protein>
    <submittedName>
        <fullName evidence="2">Uncharacterized protein</fullName>
    </submittedName>
</protein>
<reference evidence="3" key="1">
    <citation type="journal article" date="2024" name="IScience">
        <title>Strigolactones Initiate the Formation of Haustorium-like Structures in Castilleja.</title>
        <authorList>
            <person name="Buerger M."/>
            <person name="Peterson D."/>
            <person name="Chory J."/>
        </authorList>
    </citation>
    <scope>NUCLEOTIDE SEQUENCE [LARGE SCALE GENOMIC DNA]</scope>
</reference>